<evidence type="ECO:0000313" key="9">
    <source>
        <dbReference type="EMBL" id="SBV91795.1"/>
    </source>
</evidence>
<sequence>MTEPRDPLPRVLMVDDDERLQNVVREFLEGHGFAVSALSSGKGLAETIEAARPDLLLLDVMLPGDDGFTILRTLRAKSKIPVIMLTACGDETDRIVGLEIGADDYLGKPFNPRELLARIRAVLRRAPDKEKREGGREEKTAANAEGLILLDGFTLDEKRQRLSHGEASVDLSFTEFRILDAFMSRPGEVLSREKVLSLVFGDDHYVCDRNIDVYISRIRGILRKLGEKETRIRTVWGAGYSWVTEA</sequence>
<dbReference type="Pfam" id="PF00072">
    <property type="entry name" value="Response_reg"/>
    <property type="match status" value="1"/>
</dbReference>
<feature type="domain" description="OmpR/PhoB-type" evidence="8">
    <location>
        <begin position="145"/>
        <end position="244"/>
    </location>
</feature>
<evidence type="ECO:0000256" key="4">
    <source>
        <dbReference type="ARBA" id="ARBA00023163"/>
    </source>
</evidence>
<evidence type="ECO:0000259" key="7">
    <source>
        <dbReference type="PROSITE" id="PS50110"/>
    </source>
</evidence>
<dbReference type="GO" id="GO:0000156">
    <property type="term" value="F:phosphorelay response regulator activity"/>
    <property type="evidence" value="ECO:0007669"/>
    <property type="project" value="TreeGrafter"/>
</dbReference>
<dbReference type="Gene3D" id="1.10.10.10">
    <property type="entry name" value="Winged helix-like DNA-binding domain superfamily/Winged helix DNA-binding domain"/>
    <property type="match status" value="1"/>
</dbReference>
<dbReference type="SUPFAM" id="SSF52172">
    <property type="entry name" value="CheY-like"/>
    <property type="match status" value="1"/>
</dbReference>
<dbReference type="InterPro" id="IPR011006">
    <property type="entry name" value="CheY-like_superfamily"/>
</dbReference>
<reference evidence="9" key="1">
    <citation type="submission" date="2016-04" db="EMBL/GenBank/DDBJ databases">
        <authorList>
            <person name="Evans L.H."/>
            <person name="Alamgir A."/>
            <person name="Owens N."/>
            <person name="Weber N.D."/>
            <person name="Virtaneva K."/>
            <person name="Barbian K."/>
            <person name="Babar A."/>
            <person name="Rosenke K."/>
        </authorList>
    </citation>
    <scope>NUCLEOTIDE SEQUENCE</scope>
    <source>
        <strain evidence="9">86</strain>
    </source>
</reference>
<name>A0A212IXX6_9DELT</name>
<gene>
    <name evidence="9" type="primary">ompR</name>
    <name evidence="9" type="ORF">KL86DPRO_10250</name>
</gene>
<dbReference type="PROSITE" id="PS51755">
    <property type="entry name" value="OMPR_PHOB"/>
    <property type="match status" value="1"/>
</dbReference>
<dbReference type="InterPro" id="IPR039420">
    <property type="entry name" value="WalR-like"/>
</dbReference>
<dbReference type="EMBL" id="FLUQ01000001">
    <property type="protein sequence ID" value="SBV91795.1"/>
    <property type="molecule type" value="Genomic_DNA"/>
</dbReference>
<dbReference type="SMART" id="SM00448">
    <property type="entry name" value="REC"/>
    <property type="match status" value="1"/>
</dbReference>
<keyword evidence="1 5" id="KW-0597">Phosphoprotein</keyword>
<dbReference type="Gene3D" id="3.40.50.2300">
    <property type="match status" value="1"/>
</dbReference>
<protein>
    <submittedName>
        <fullName evidence="9">Transcriptional regulatory protein OmpR</fullName>
    </submittedName>
</protein>
<dbReference type="GO" id="GO:0005829">
    <property type="term" value="C:cytosol"/>
    <property type="evidence" value="ECO:0007669"/>
    <property type="project" value="TreeGrafter"/>
</dbReference>
<dbReference type="GO" id="GO:0032993">
    <property type="term" value="C:protein-DNA complex"/>
    <property type="evidence" value="ECO:0007669"/>
    <property type="project" value="TreeGrafter"/>
</dbReference>
<dbReference type="GO" id="GO:0006355">
    <property type="term" value="P:regulation of DNA-templated transcription"/>
    <property type="evidence" value="ECO:0007669"/>
    <property type="project" value="InterPro"/>
</dbReference>
<keyword evidence="4" id="KW-0804">Transcription</keyword>
<dbReference type="InterPro" id="IPR001867">
    <property type="entry name" value="OmpR/PhoB-type_DNA-bd"/>
</dbReference>
<accession>A0A212IXX6</accession>
<evidence type="ECO:0000256" key="1">
    <source>
        <dbReference type="ARBA" id="ARBA00022553"/>
    </source>
</evidence>
<keyword evidence="3 6" id="KW-0238">DNA-binding</keyword>
<organism evidence="9">
    <name type="scientific">uncultured delta proteobacterium</name>
    <dbReference type="NCBI Taxonomy" id="34034"/>
    <lineage>
        <taxon>Bacteria</taxon>
        <taxon>Deltaproteobacteria</taxon>
        <taxon>environmental samples</taxon>
    </lineage>
</organism>
<dbReference type="PROSITE" id="PS50110">
    <property type="entry name" value="RESPONSE_REGULATORY"/>
    <property type="match status" value="1"/>
</dbReference>
<dbReference type="SUPFAM" id="SSF46894">
    <property type="entry name" value="C-terminal effector domain of the bipartite response regulators"/>
    <property type="match status" value="1"/>
</dbReference>
<dbReference type="InterPro" id="IPR001789">
    <property type="entry name" value="Sig_transdc_resp-reg_receiver"/>
</dbReference>
<dbReference type="PANTHER" id="PTHR48111">
    <property type="entry name" value="REGULATOR OF RPOS"/>
    <property type="match status" value="1"/>
</dbReference>
<dbReference type="Gene3D" id="6.10.250.690">
    <property type="match status" value="1"/>
</dbReference>
<dbReference type="AlphaFoldDB" id="A0A212IXX6"/>
<evidence type="ECO:0000259" key="8">
    <source>
        <dbReference type="PROSITE" id="PS51755"/>
    </source>
</evidence>
<dbReference type="PANTHER" id="PTHR48111:SF4">
    <property type="entry name" value="DNA-BINDING DUAL TRANSCRIPTIONAL REGULATOR OMPR"/>
    <property type="match status" value="1"/>
</dbReference>
<evidence type="ECO:0000256" key="3">
    <source>
        <dbReference type="ARBA" id="ARBA00023125"/>
    </source>
</evidence>
<dbReference type="Pfam" id="PF00486">
    <property type="entry name" value="Trans_reg_C"/>
    <property type="match status" value="1"/>
</dbReference>
<evidence type="ECO:0000256" key="2">
    <source>
        <dbReference type="ARBA" id="ARBA00023015"/>
    </source>
</evidence>
<evidence type="ECO:0000256" key="6">
    <source>
        <dbReference type="PROSITE-ProRule" id="PRU01091"/>
    </source>
</evidence>
<feature type="DNA-binding region" description="OmpR/PhoB-type" evidence="6">
    <location>
        <begin position="145"/>
        <end position="244"/>
    </location>
</feature>
<keyword evidence="2" id="KW-0805">Transcription regulation</keyword>
<dbReference type="GO" id="GO:0000976">
    <property type="term" value="F:transcription cis-regulatory region binding"/>
    <property type="evidence" value="ECO:0007669"/>
    <property type="project" value="TreeGrafter"/>
</dbReference>
<dbReference type="CDD" id="cd00383">
    <property type="entry name" value="trans_reg_C"/>
    <property type="match status" value="1"/>
</dbReference>
<dbReference type="InterPro" id="IPR016032">
    <property type="entry name" value="Sig_transdc_resp-reg_C-effctor"/>
</dbReference>
<feature type="modified residue" description="4-aspartylphosphate" evidence="5">
    <location>
        <position position="59"/>
    </location>
</feature>
<evidence type="ECO:0000256" key="5">
    <source>
        <dbReference type="PROSITE-ProRule" id="PRU00169"/>
    </source>
</evidence>
<feature type="domain" description="Response regulatory" evidence="7">
    <location>
        <begin position="10"/>
        <end position="123"/>
    </location>
</feature>
<dbReference type="InterPro" id="IPR036388">
    <property type="entry name" value="WH-like_DNA-bd_sf"/>
</dbReference>
<dbReference type="SMART" id="SM00862">
    <property type="entry name" value="Trans_reg_C"/>
    <property type="match status" value="1"/>
</dbReference>
<proteinExistence type="predicted"/>